<evidence type="ECO:0000259" key="7">
    <source>
        <dbReference type="Pfam" id="PF00892"/>
    </source>
</evidence>
<feature type="transmembrane region" description="Helical" evidence="6">
    <location>
        <begin position="252"/>
        <end position="271"/>
    </location>
</feature>
<feature type="transmembrane region" description="Helical" evidence="6">
    <location>
        <begin position="217"/>
        <end position="243"/>
    </location>
</feature>
<gene>
    <name evidence="8" type="ORF">D7V21_10365</name>
</gene>
<evidence type="ECO:0000256" key="3">
    <source>
        <dbReference type="ARBA" id="ARBA00022692"/>
    </source>
</evidence>
<evidence type="ECO:0000313" key="8">
    <source>
        <dbReference type="EMBL" id="RKG32877.1"/>
    </source>
</evidence>
<protein>
    <submittedName>
        <fullName evidence="8">DMT family transporter</fullName>
    </submittedName>
</protein>
<comment type="caution">
    <text evidence="8">The sequence shown here is derived from an EMBL/GenBank/DDBJ whole genome shotgun (WGS) entry which is preliminary data.</text>
</comment>
<feature type="domain" description="EamA" evidence="7">
    <location>
        <begin position="158"/>
        <end position="294"/>
    </location>
</feature>
<feature type="transmembrane region" description="Helical" evidence="6">
    <location>
        <begin position="95"/>
        <end position="115"/>
    </location>
</feature>
<sequence length="306" mass="34023">MDDRKALDARASGLMVVLCMIWGLQQVILKMAAPDISPIMQIALRSGLAAILVLPLLYREKKLQLLAQPYLRSGLLVAFFFALEFFLLAEAIRHTYASHTVVLLYTAPIFVALGLHWKLPAERLNSLQWLGIGIAFLGVIFTFIRPQTVQGIDTHSILWGDCLALMAAIAWAATTISIRLTSLSQAPAAQTMFYQMFGGFVLLMIVAWITGQTQIHFTPLAVGSLIFHTFVVSFASFLVWFWLLRTYLASRLGVFSFLTPIFGMGFGVYLLNEKLELNFLIGTALVLLGVIVVSLPGWIQSNRLKI</sequence>
<dbReference type="GO" id="GO:0016020">
    <property type="term" value="C:membrane"/>
    <property type="evidence" value="ECO:0007669"/>
    <property type="project" value="UniProtKB-SubCell"/>
</dbReference>
<dbReference type="InterPro" id="IPR000620">
    <property type="entry name" value="EamA_dom"/>
</dbReference>
<keyword evidence="5 6" id="KW-0472">Membrane</keyword>
<evidence type="ECO:0000256" key="5">
    <source>
        <dbReference type="ARBA" id="ARBA00023136"/>
    </source>
</evidence>
<dbReference type="SUPFAM" id="SSF103481">
    <property type="entry name" value="Multidrug resistance efflux transporter EmrE"/>
    <property type="match status" value="2"/>
</dbReference>
<evidence type="ECO:0000256" key="6">
    <source>
        <dbReference type="SAM" id="Phobius"/>
    </source>
</evidence>
<feature type="transmembrane region" description="Helical" evidence="6">
    <location>
        <begin position="277"/>
        <end position="299"/>
    </location>
</feature>
<dbReference type="Pfam" id="PF00892">
    <property type="entry name" value="EamA"/>
    <property type="match status" value="2"/>
</dbReference>
<dbReference type="RefSeq" id="WP_120370435.1">
    <property type="nucleotide sequence ID" value="NZ_BKYM01000014.1"/>
</dbReference>
<organism evidence="8 9">
    <name type="scientific">Acinetobacter guerrae</name>
    <dbReference type="NCBI Taxonomy" id="1843371"/>
    <lineage>
        <taxon>Bacteria</taxon>
        <taxon>Pseudomonadati</taxon>
        <taxon>Pseudomonadota</taxon>
        <taxon>Gammaproteobacteria</taxon>
        <taxon>Moraxellales</taxon>
        <taxon>Moraxellaceae</taxon>
        <taxon>Acinetobacter</taxon>
    </lineage>
</organism>
<comment type="subcellular location">
    <subcellularLocation>
        <location evidence="1">Membrane</location>
        <topology evidence="1">Multi-pass membrane protein</topology>
    </subcellularLocation>
</comment>
<evidence type="ECO:0000256" key="1">
    <source>
        <dbReference type="ARBA" id="ARBA00004141"/>
    </source>
</evidence>
<comment type="similarity">
    <text evidence="2">Belongs to the EamA transporter family.</text>
</comment>
<accession>A0A3A8EDB0</accession>
<keyword evidence="3 6" id="KW-0812">Transmembrane</keyword>
<dbReference type="Proteomes" id="UP000269001">
    <property type="component" value="Unassembled WGS sequence"/>
</dbReference>
<keyword evidence="9" id="KW-1185">Reference proteome</keyword>
<feature type="transmembrane region" description="Helical" evidence="6">
    <location>
        <begin position="127"/>
        <end position="144"/>
    </location>
</feature>
<name>A0A3A8EDB0_9GAMM</name>
<proteinExistence type="inferred from homology"/>
<evidence type="ECO:0000313" key="9">
    <source>
        <dbReference type="Proteomes" id="UP000269001"/>
    </source>
</evidence>
<keyword evidence="4 6" id="KW-1133">Transmembrane helix</keyword>
<dbReference type="EMBL" id="RAXU01000012">
    <property type="protein sequence ID" value="RKG32877.1"/>
    <property type="molecule type" value="Genomic_DNA"/>
</dbReference>
<evidence type="ECO:0000256" key="4">
    <source>
        <dbReference type="ARBA" id="ARBA00022989"/>
    </source>
</evidence>
<feature type="transmembrane region" description="Helical" evidence="6">
    <location>
        <begin position="39"/>
        <end position="58"/>
    </location>
</feature>
<dbReference type="PANTHER" id="PTHR32322">
    <property type="entry name" value="INNER MEMBRANE TRANSPORTER"/>
    <property type="match status" value="1"/>
</dbReference>
<feature type="transmembrane region" description="Helical" evidence="6">
    <location>
        <begin position="70"/>
        <end position="89"/>
    </location>
</feature>
<evidence type="ECO:0000256" key="2">
    <source>
        <dbReference type="ARBA" id="ARBA00007362"/>
    </source>
</evidence>
<reference evidence="8 9" key="1">
    <citation type="submission" date="2018-09" db="EMBL/GenBank/DDBJ databases">
        <title>The draft genome of Acinetobacter spp. strains.</title>
        <authorList>
            <person name="Qin J."/>
            <person name="Feng Y."/>
            <person name="Zong Z."/>
        </authorList>
    </citation>
    <scope>NUCLEOTIDE SEQUENCE [LARGE SCALE GENOMIC DNA]</scope>
    <source>
        <strain evidence="8 9">WCHAc060096</strain>
    </source>
</reference>
<feature type="domain" description="EamA" evidence="7">
    <location>
        <begin position="14"/>
        <end position="143"/>
    </location>
</feature>
<dbReference type="InterPro" id="IPR037185">
    <property type="entry name" value="EmrE-like"/>
</dbReference>
<dbReference type="AlphaFoldDB" id="A0A3A8EDB0"/>
<feature type="transmembrane region" description="Helical" evidence="6">
    <location>
        <begin position="192"/>
        <end position="211"/>
    </location>
</feature>
<dbReference type="InterPro" id="IPR050638">
    <property type="entry name" value="AA-Vitamin_Transporters"/>
</dbReference>
<feature type="transmembrane region" description="Helical" evidence="6">
    <location>
        <begin position="12"/>
        <end position="33"/>
    </location>
</feature>
<feature type="transmembrane region" description="Helical" evidence="6">
    <location>
        <begin position="156"/>
        <end position="180"/>
    </location>
</feature>
<dbReference type="PANTHER" id="PTHR32322:SF2">
    <property type="entry name" value="EAMA DOMAIN-CONTAINING PROTEIN"/>
    <property type="match status" value="1"/>
</dbReference>